<dbReference type="Gene3D" id="3.30.450.90">
    <property type="match status" value="1"/>
</dbReference>
<dbReference type="PANTHER" id="PTHR30486">
    <property type="entry name" value="TWITCHING MOTILITY PROTEIN PILT"/>
    <property type="match status" value="1"/>
</dbReference>
<accession>A0A919PBY9</accession>
<dbReference type="PROSITE" id="PS00662">
    <property type="entry name" value="T2SP_E"/>
    <property type="match status" value="1"/>
</dbReference>
<proteinExistence type="inferred from homology"/>
<keyword evidence="5" id="KW-1185">Reference proteome</keyword>
<feature type="compositionally biased region" description="Polar residues" evidence="2">
    <location>
        <begin position="1"/>
        <end position="11"/>
    </location>
</feature>
<comment type="caution">
    <text evidence="4">The sequence shown here is derived from an EMBL/GenBank/DDBJ whole genome shotgun (WGS) entry which is preliminary data.</text>
</comment>
<evidence type="ECO:0000313" key="5">
    <source>
        <dbReference type="Proteomes" id="UP000642125"/>
    </source>
</evidence>
<dbReference type="GO" id="GO:0005524">
    <property type="term" value="F:ATP binding"/>
    <property type="evidence" value="ECO:0007669"/>
    <property type="project" value="InterPro"/>
</dbReference>
<dbReference type="Gene3D" id="3.40.50.300">
    <property type="entry name" value="P-loop containing nucleotide triphosphate hydrolases"/>
    <property type="match status" value="1"/>
</dbReference>
<feature type="region of interest" description="Disordered" evidence="2">
    <location>
        <begin position="1"/>
        <end position="20"/>
    </location>
</feature>
<evidence type="ECO:0000256" key="1">
    <source>
        <dbReference type="ARBA" id="ARBA00006611"/>
    </source>
</evidence>
<dbReference type="SUPFAM" id="SSF52540">
    <property type="entry name" value="P-loop containing nucleoside triphosphate hydrolases"/>
    <property type="match status" value="1"/>
</dbReference>
<organism evidence="4 5">
    <name type="scientific">Cellulomonas pakistanensis</name>
    <dbReference type="NCBI Taxonomy" id="992287"/>
    <lineage>
        <taxon>Bacteria</taxon>
        <taxon>Bacillati</taxon>
        <taxon>Actinomycetota</taxon>
        <taxon>Actinomycetes</taxon>
        <taxon>Micrococcales</taxon>
        <taxon>Cellulomonadaceae</taxon>
        <taxon>Cellulomonas</taxon>
    </lineage>
</organism>
<name>A0A919PBY9_9CELL</name>
<evidence type="ECO:0000259" key="3">
    <source>
        <dbReference type="PROSITE" id="PS00662"/>
    </source>
</evidence>
<evidence type="ECO:0000313" key="4">
    <source>
        <dbReference type="EMBL" id="GIG36871.1"/>
    </source>
</evidence>
<dbReference type="CDD" id="cd01131">
    <property type="entry name" value="PilT"/>
    <property type="match status" value="1"/>
</dbReference>
<gene>
    <name evidence="4" type="ORF">Cpa01nite_22520</name>
</gene>
<dbReference type="GO" id="GO:0016887">
    <property type="term" value="F:ATP hydrolysis activity"/>
    <property type="evidence" value="ECO:0007669"/>
    <property type="project" value="InterPro"/>
</dbReference>
<comment type="similarity">
    <text evidence="1">Belongs to the GSP E family.</text>
</comment>
<reference evidence="4" key="1">
    <citation type="submission" date="2021-01" db="EMBL/GenBank/DDBJ databases">
        <title>Whole genome shotgun sequence of Cellulomonas pakistanensis NBRC 110800.</title>
        <authorList>
            <person name="Komaki H."/>
            <person name="Tamura T."/>
        </authorList>
    </citation>
    <scope>NUCLEOTIDE SEQUENCE</scope>
    <source>
        <strain evidence="4">NBRC 110800</strain>
    </source>
</reference>
<dbReference type="NCBIfam" id="TIGR01420">
    <property type="entry name" value="pilT_fam"/>
    <property type="match status" value="1"/>
</dbReference>
<dbReference type="InterPro" id="IPR006321">
    <property type="entry name" value="PilT/PilU"/>
</dbReference>
<dbReference type="InterPro" id="IPR027417">
    <property type="entry name" value="P-loop_NTPase"/>
</dbReference>
<protein>
    <submittedName>
        <fullName evidence="4">Twitching motility protein PilT</fullName>
    </submittedName>
</protein>
<dbReference type="Proteomes" id="UP000642125">
    <property type="component" value="Unassembled WGS sequence"/>
</dbReference>
<feature type="domain" description="Bacterial type II secretion system protein E" evidence="3">
    <location>
        <begin position="228"/>
        <end position="242"/>
    </location>
</feature>
<dbReference type="Pfam" id="PF00437">
    <property type="entry name" value="T2SSE"/>
    <property type="match status" value="1"/>
</dbReference>
<dbReference type="EMBL" id="BONO01000016">
    <property type="protein sequence ID" value="GIG36871.1"/>
    <property type="molecule type" value="Genomic_DNA"/>
</dbReference>
<dbReference type="InterPro" id="IPR050921">
    <property type="entry name" value="T4SS_GSP_E_ATPase"/>
</dbReference>
<dbReference type="InterPro" id="IPR001482">
    <property type="entry name" value="T2SS/T4SS_dom"/>
</dbReference>
<sequence length="400" mass="43219">MTTPWYQSTGTRPAASVTADPVEPVAYRPAPEPADPLELVVQEGIALEASDVHLAADHPPLLRVHGELRPSQVVGVLGDADVRRIVEQMATRQQLARYDAEHELDFSHEVAAGYSARVNVYRQSARVAVAMRLIPDRIKGLDQLGLPPVVATFAAMPRGLVLVTGPTGSGKSMTLAGILDLANRTRPDHILTVEDPIEYRHRSQRCLITQREIGDDTDSFAASLRHALRQDPDIILIGEMRDPETIQTALTAAETGHLVFATLHTQDAARSVERIVDSFPADGRELVRTQLAGTLRGIVSQTLCRRAGGGGRVPAVEVLITTPAVRALIREGRQHQLYSTIHSGGDVGMQTLDQALAALVLQGQITYEAGLDKARDLEAFERLCGRRAAAHGYGAGPGVR</sequence>
<dbReference type="RefSeq" id="WP_203668894.1">
    <property type="nucleotide sequence ID" value="NZ_BONO01000016.1"/>
</dbReference>
<dbReference type="AlphaFoldDB" id="A0A919PBY9"/>
<evidence type="ECO:0000256" key="2">
    <source>
        <dbReference type="SAM" id="MobiDB-lite"/>
    </source>
</evidence>